<sequence>MNLKPSLFCAAFCAFCFLFQSTAFAEMVAIKGNNVNMRSGPGHKHEVLWKMGDGFPLQVIKRSGDWLRVRDFEGSEGWVNKSVISKDAHAVVKANKGSDRNVNIRKEPNTKSQVVATAIYGVVFRVLAKKDGWVQIQHENGVKGWIRQDLLWGI</sequence>
<dbReference type="KEGG" id="deo:CAY53_04310"/>
<dbReference type="InterPro" id="IPR052354">
    <property type="entry name" value="Cell_Wall_Dynamics_Protein"/>
</dbReference>
<dbReference type="Pfam" id="PF06347">
    <property type="entry name" value="SH3_4"/>
    <property type="match status" value="2"/>
</dbReference>
<proteinExistence type="predicted"/>
<feature type="signal peptide" evidence="1">
    <location>
        <begin position="1"/>
        <end position="25"/>
    </location>
</feature>
<dbReference type="PANTHER" id="PTHR34408">
    <property type="entry name" value="FAMILY PROTEIN, PUTATIVE-RELATED"/>
    <property type="match status" value="1"/>
</dbReference>
<name>A0A2L1GM91_9BACT</name>
<feature type="chain" id="PRO_5014811213" evidence="1">
    <location>
        <begin position="26"/>
        <end position="154"/>
    </location>
</feature>
<protein>
    <submittedName>
        <fullName evidence="3">Peptide-binding protein</fullName>
    </submittedName>
</protein>
<evidence type="ECO:0000313" key="4">
    <source>
        <dbReference type="Proteomes" id="UP000239867"/>
    </source>
</evidence>
<keyword evidence="1" id="KW-0732">Signal</keyword>
<dbReference type="InterPro" id="IPR010466">
    <property type="entry name" value="DUF1058"/>
</dbReference>
<feature type="domain" description="SH3b" evidence="2">
    <location>
        <begin position="87"/>
        <end position="154"/>
    </location>
</feature>
<dbReference type="SMART" id="SM00287">
    <property type="entry name" value="SH3b"/>
    <property type="match status" value="2"/>
</dbReference>
<reference evidence="3 4" key="1">
    <citation type="journal article" date="2018" name="MBio">
        <title>Insights into the evolution of host association through the isolation and characterization of a novel human periodontal pathobiont, Desulfobulbus oralis.</title>
        <authorList>
            <person name="Cross K.L."/>
            <person name="Chirania P."/>
            <person name="Xiong W."/>
            <person name="Beall C.J."/>
            <person name="Elkins J.G."/>
            <person name="Giannone R.J."/>
            <person name="Griffen A.L."/>
            <person name="Guss A.M."/>
            <person name="Hettich R.L."/>
            <person name="Joshi S.S."/>
            <person name="Mokrzan E.M."/>
            <person name="Martin R.K."/>
            <person name="Zhulin I.B."/>
            <person name="Leys E.J."/>
            <person name="Podar M."/>
        </authorList>
    </citation>
    <scope>NUCLEOTIDE SEQUENCE [LARGE SCALE GENOMIC DNA]</scope>
    <source>
        <strain evidence="3 4">ORNL</strain>
    </source>
</reference>
<dbReference type="EMBL" id="CP021255">
    <property type="protein sequence ID" value="AVD70801.1"/>
    <property type="molecule type" value="Genomic_DNA"/>
</dbReference>
<accession>A0A2L1GM91</accession>
<dbReference type="Proteomes" id="UP000239867">
    <property type="component" value="Chromosome"/>
</dbReference>
<evidence type="ECO:0000259" key="2">
    <source>
        <dbReference type="PROSITE" id="PS51781"/>
    </source>
</evidence>
<dbReference type="InterPro" id="IPR003646">
    <property type="entry name" value="SH3-like_bac-type"/>
</dbReference>
<dbReference type="PANTHER" id="PTHR34408:SF1">
    <property type="entry name" value="GLYCOSYL HYDROLASE FAMILY 19 DOMAIN-CONTAINING PROTEIN HI_1415"/>
    <property type="match status" value="1"/>
</dbReference>
<dbReference type="Gene3D" id="2.30.30.40">
    <property type="entry name" value="SH3 Domains"/>
    <property type="match status" value="2"/>
</dbReference>
<evidence type="ECO:0000313" key="3">
    <source>
        <dbReference type="EMBL" id="AVD70801.1"/>
    </source>
</evidence>
<dbReference type="OrthoDB" id="5297720at2"/>
<dbReference type="AlphaFoldDB" id="A0A2L1GM91"/>
<keyword evidence="4" id="KW-1185">Reference proteome</keyword>
<gene>
    <name evidence="3" type="ORF">CAY53_04310</name>
</gene>
<evidence type="ECO:0000256" key="1">
    <source>
        <dbReference type="SAM" id="SignalP"/>
    </source>
</evidence>
<dbReference type="PROSITE" id="PS51781">
    <property type="entry name" value="SH3B"/>
    <property type="match status" value="1"/>
</dbReference>
<organism evidence="3 4">
    <name type="scientific">Desulfobulbus oralis</name>
    <dbReference type="NCBI Taxonomy" id="1986146"/>
    <lineage>
        <taxon>Bacteria</taxon>
        <taxon>Pseudomonadati</taxon>
        <taxon>Thermodesulfobacteriota</taxon>
        <taxon>Desulfobulbia</taxon>
        <taxon>Desulfobulbales</taxon>
        <taxon>Desulfobulbaceae</taxon>
        <taxon>Desulfobulbus</taxon>
    </lineage>
</organism>
<dbReference type="RefSeq" id="WP_104936090.1">
    <property type="nucleotide sequence ID" value="NZ_CP021255.1"/>
</dbReference>